<keyword evidence="3" id="KW-0175">Coiled coil</keyword>
<dbReference type="GO" id="GO:0005576">
    <property type="term" value="C:extracellular region"/>
    <property type="evidence" value="ECO:0007669"/>
    <property type="project" value="TreeGrafter"/>
</dbReference>
<evidence type="ECO:0000256" key="2">
    <source>
        <dbReference type="ARBA" id="ARBA00023180"/>
    </source>
</evidence>
<dbReference type="InterPro" id="IPR020843">
    <property type="entry name" value="ER"/>
</dbReference>
<sequence length="653" mass="74579">MATSKNKIQCFVCNKEKNTYSCKGCSNEFCFPHLKEHRQRIETQLEEIINDHDQFQQTIIQQKQNPDISPLIDQINQWATNSIHQIQQTAQQCRAKVMKSIQKSINDVEKKFNELSEKLKEIREENESNEIDLNHFQLKLTQITEEFLQLSNISIRQDLHEFIKKTSVKISSFEQTQIKKNKFQQFGITVAGGNGKGQELNKLYNPWSIIIDNDKSIYIADWKNDRIVKWKSNSNTGQIIAGGNGQGNQNNQLNHPRDIIFDRENDSFIISDTSNNRVIRYFDHNQKNQQILISNVKCVGFTIDKNGFIYVSDYINNEVRRYKQGEEKGELVAGGNGEGNHLNQLDSPTYIFIDEDFSLYIADRRNHRVMKWKKDAKEGIIVAGGNNKGNSLRQLSGPDGVIVDDLGQIYVADWGNDRVMRWCKGDKEGEIIVGKNGRGNQSNQLHYPAEIDIIGYIQILKYRENSINISLELSGIVANVGLHASKNFQIGDEVFGFVNNCFASQLVTHGNFLVKNLYPLNCFKFFKRWFAIQAGLQCLKIGGRFIEIGKVDILSHSQLDMNLLLKCLSFLSVQLDISMQTSSKAISRIVDRIYQLNDTELAFRFLMSDQHKGKLILNMKSELPPVFPSTTIYNSQTCYILNGGTGAFALQLA</sequence>
<organism evidence="5 7">
    <name type="scientific">Adineta steineri</name>
    <dbReference type="NCBI Taxonomy" id="433720"/>
    <lineage>
        <taxon>Eukaryota</taxon>
        <taxon>Metazoa</taxon>
        <taxon>Spiralia</taxon>
        <taxon>Gnathifera</taxon>
        <taxon>Rotifera</taxon>
        <taxon>Eurotatoria</taxon>
        <taxon>Bdelloidea</taxon>
        <taxon>Adinetida</taxon>
        <taxon>Adinetidae</taxon>
        <taxon>Adineta</taxon>
    </lineage>
</organism>
<evidence type="ECO:0000313" key="5">
    <source>
        <dbReference type="EMBL" id="CAF0752061.1"/>
    </source>
</evidence>
<dbReference type="InterPro" id="IPR011042">
    <property type="entry name" value="6-blade_b-propeller_TolB-like"/>
</dbReference>
<keyword evidence="1" id="KW-0732">Signal</keyword>
<dbReference type="CDD" id="cd05819">
    <property type="entry name" value="NHL"/>
    <property type="match status" value="1"/>
</dbReference>
<dbReference type="EMBL" id="CAJOBB010002699">
    <property type="protein sequence ID" value="CAF3991382.1"/>
    <property type="molecule type" value="Genomic_DNA"/>
</dbReference>
<feature type="coiled-coil region" evidence="3">
    <location>
        <begin position="98"/>
        <end position="139"/>
    </location>
</feature>
<evidence type="ECO:0000256" key="1">
    <source>
        <dbReference type="ARBA" id="ARBA00022729"/>
    </source>
</evidence>
<dbReference type="Gene3D" id="2.120.10.30">
    <property type="entry name" value="TolB, C-terminal domain"/>
    <property type="match status" value="2"/>
</dbReference>
<protein>
    <recommendedName>
        <fullName evidence="4">Enoyl reductase (ER) domain-containing protein</fullName>
    </recommendedName>
</protein>
<dbReference type="PANTHER" id="PTHR10680:SF14">
    <property type="entry name" value="PEPTIDYL-GLYCINE ALPHA-AMIDATING MONOOXYGENASE"/>
    <property type="match status" value="1"/>
</dbReference>
<accession>A0A813PFF6</accession>
<evidence type="ECO:0000259" key="4">
    <source>
        <dbReference type="SMART" id="SM00829"/>
    </source>
</evidence>
<proteinExistence type="predicted"/>
<feature type="coiled-coil region" evidence="3">
    <location>
        <begin position="38"/>
        <end position="65"/>
    </location>
</feature>
<dbReference type="Proteomes" id="UP000663860">
    <property type="component" value="Unassembled WGS sequence"/>
</dbReference>
<name>A0A813PFF6_9BILA</name>
<evidence type="ECO:0000256" key="3">
    <source>
        <dbReference type="SAM" id="Coils"/>
    </source>
</evidence>
<keyword evidence="2" id="KW-0325">Glycoprotein</keyword>
<comment type="caution">
    <text evidence="5">The sequence shown here is derived from an EMBL/GenBank/DDBJ whole genome shotgun (WGS) entry which is preliminary data.</text>
</comment>
<dbReference type="AlphaFoldDB" id="A0A813PFF6"/>
<evidence type="ECO:0000313" key="6">
    <source>
        <dbReference type="EMBL" id="CAF3991382.1"/>
    </source>
</evidence>
<dbReference type="EMBL" id="CAJNOE010000023">
    <property type="protein sequence ID" value="CAF0752061.1"/>
    <property type="molecule type" value="Genomic_DNA"/>
</dbReference>
<dbReference type="Gene3D" id="3.90.180.10">
    <property type="entry name" value="Medium-chain alcohol dehydrogenases, catalytic domain"/>
    <property type="match status" value="1"/>
</dbReference>
<dbReference type="Proteomes" id="UP000663868">
    <property type="component" value="Unassembled WGS sequence"/>
</dbReference>
<dbReference type="PANTHER" id="PTHR10680">
    <property type="entry name" value="PEPTIDYL-GLYCINE ALPHA-AMIDATING MONOOXYGENASE"/>
    <property type="match status" value="1"/>
</dbReference>
<gene>
    <name evidence="5" type="ORF">IZO911_LOCUS4205</name>
    <name evidence="6" type="ORF">KXQ929_LOCUS27927</name>
</gene>
<dbReference type="SMART" id="SM00829">
    <property type="entry name" value="PKS_ER"/>
    <property type="match status" value="1"/>
</dbReference>
<dbReference type="SUPFAM" id="SSF63829">
    <property type="entry name" value="Calcium-dependent phosphotriesterase"/>
    <property type="match status" value="1"/>
</dbReference>
<reference evidence="5" key="1">
    <citation type="submission" date="2021-02" db="EMBL/GenBank/DDBJ databases">
        <authorList>
            <person name="Nowell W R."/>
        </authorList>
    </citation>
    <scope>NUCLEOTIDE SEQUENCE</scope>
</reference>
<evidence type="ECO:0000313" key="7">
    <source>
        <dbReference type="Proteomes" id="UP000663860"/>
    </source>
</evidence>
<feature type="domain" description="Enoyl reductase (ER)" evidence="4">
    <location>
        <begin position="440"/>
        <end position="617"/>
    </location>
</feature>
<dbReference type="GO" id="GO:0016491">
    <property type="term" value="F:oxidoreductase activity"/>
    <property type="evidence" value="ECO:0007669"/>
    <property type="project" value="InterPro"/>
</dbReference>